<keyword evidence="2" id="KW-1185">Reference proteome</keyword>
<comment type="caution">
    <text evidence="1">The sequence shown here is derived from an EMBL/GenBank/DDBJ whole genome shotgun (WGS) entry which is preliminary data.</text>
</comment>
<evidence type="ECO:0000313" key="2">
    <source>
        <dbReference type="Proteomes" id="UP001189429"/>
    </source>
</evidence>
<evidence type="ECO:0000313" key="1">
    <source>
        <dbReference type="EMBL" id="CAK0868065.1"/>
    </source>
</evidence>
<accession>A0ABN9V7V0</accession>
<dbReference type="Proteomes" id="UP001189429">
    <property type="component" value="Unassembled WGS sequence"/>
</dbReference>
<gene>
    <name evidence="1" type="ORF">PCOR1329_LOCUS54841</name>
</gene>
<dbReference type="EMBL" id="CAUYUJ010016712">
    <property type="protein sequence ID" value="CAK0868065.1"/>
    <property type="molecule type" value="Genomic_DNA"/>
</dbReference>
<sequence length="464" mass="51018">MGQKIACEAACCRQGEGDANELMVGSEAVQPAHKQKLGSIPGANTTALAAPNTSAPRQGTVALEVAVQDDSPAGEKAGELERSSEADIAELLGWRQAAVVPRPPAPVVLQLGLKGFLQRKRLVADGHQLTKRVTSFLGDVAANHQDLPMAELMKPGADWSGFAHLQLSRVQAVSDLGGPRMKIVSWRSLAHLGRLPKFPDDRAHVLDAEELLKAFIAGMDSKGKVEGRIACLSMFSHCWERPDMDPLKAHPDTPDNKKAAALAHYGKQGVCPYFEPHHKFDYYFWFDFAGVHQTCSRQKYLGIVKLPAIVAACTEMVFYWSSTGDYEPRAWTRIERMLGFCFTISPLFVFISDSYPNGRVDAAQLVADAPEVFVADPEVQGGLCMLIKDPFGPDAQITDVQDKEFLRRLMDACGSSLPINPQMKGMTMGSVEFGKTFIRVDTEHFRIDAEAEEHIRLQRRALNS</sequence>
<reference evidence="1" key="1">
    <citation type="submission" date="2023-10" db="EMBL/GenBank/DDBJ databases">
        <authorList>
            <person name="Chen Y."/>
            <person name="Shah S."/>
            <person name="Dougan E. K."/>
            <person name="Thang M."/>
            <person name="Chan C."/>
        </authorList>
    </citation>
    <scope>NUCLEOTIDE SEQUENCE [LARGE SCALE GENOMIC DNA]</scope>
</reference>
<name>A0ABN9V7V0_9DINO</name>
<proteinExistence type="predicted"/>
<organism evidence="1 2">
    <name type="scientific">Prorocentrum cordatum</name>
    <dbReference type="NCBI Taxonomy" id="2364126"/>
    <lineage>
        <taxon>Eukaryota</taxon>
        <taxon>Sar</taxon>
        <taxon>Alveolata</taxon>
        <taxon>Dinophyceae</taxon>
        <taxon>Prorocentrales</taxon>
        <taxon>Prorocentraceae</taxon>
        <taxon>Prorocentrum</taxon>
    </lineage>
</organism>
<protein>
    <submittedName>
        <fullName evidence="1">Uncharacterized protein</fullName>
    </submittedName>
</protein>